<evidence type="ECO:0000313" key="2">
    <source>
        <dbReference type="EMBL" id="ADV83112.1"/>
    </source>
</evidence>
<gene>
    <name evidence="2" type="ordered locus">AciPR4_2319</name>
</gene>
<dbReference type="InterPro" id="IPR036393">
    <property type="entry name" value="AceGlu_kinase-like_sf"/>
</dbReference>
<keyword evidence="3" id="KW-1185">Reference proteome</keyword>
<feature type="domain" description="Aspartate/glutamate/uridylate kinase" evidence="1">
    <location>
        <begin position="45"/>
        <end position="226"/>
    </location>
</feature>
<accession>E8UXU6</accession>
<dbReference type="eggNOG" id="COG0528">
    <property type="taxonomic scope" value="Bacteria"/>
</dbReference>
<evidence type="ECO:0000313" key="3">
    <source>
        <dbReference type="Proteomes" id="UP000006844"/>
    </source>
</evidence>
<protein>
    <submittedName>
        <fullName evidence="2">Aspartate/glutamate/uridylate kinase</fullName>
    </submittedName>
</protein>
<dbReference type="AlphaFoldDB" id="E8UXU6"/>
<dbReference type="Proteomes" id="UP000006844">
    <property type="component" value="Chromosome"/>
</dbReference>
<dbReference type="KEGG" id="tsa:AciPR4_2319"/>
<dbReference type="GO" id="GO:0005737">
    <property type="term" value="C:cytoplasm"/>
    <property type="evidence" value="ECO:0007669"/>
    <property type="project" value="InterPro"/>
</dbReference>
<reference evidence="2 3" key="1">
    <citation type="journal article" date="2012" name="Stand. Genomic Sci.">
        <title>Complete genome sequence of Terriglobus saanensis type strain SP1PR4(T), an Acidobacteria from tundra soil.</title>
        <authorList>
            <person name="Rawat S.R."/>
            <person name="Mannisto M.K."/>
            <person name="Starovoytov V."/>
            <person name="Goodwin L."/>
            <person name="Nolan M."/>
            <person name="Hauser L."/>
            <person name="Land M."/>
            <person name="Davenport K.W."/>
            <person name="Woyke T."/>
            <person name="Haggblom M.M."/>
        </authorList>
    </citation>
    <scope>NUCLEOTIDE SEQUENCE</scope>
    <source>
        <strain evidence="3">ATCC BAA-1853 / DSM 23119 / SP1PR4</strain>
    </source>
</reference>
<keyword evidence="2" id="KW-0808">Transferase</keyword>
<keyword evidence="2" id="KW-0418">Kinase</keyword>
<organism evidence="2 3">
    <name type="scientific">Terriglobus saanensis (strain ATCC BAA-1853 / DSM 23119 / SP1PR4)</name>
    <dbReference type="NCBI Taxonomy" id="401053"/>
    <lineage>
        <taxon>Bacteria</taxon>
        <taxon>Pseudomonadati</taxon>
        <taxon>Acidobacteriota</taxon>
        <taxon>Terriglobia</taxon>
        <taxon>Terriglobales</taxon>
        <taxon>Acidobacteriaceae</taxon>
        <taxon>Terriglobus</taxon>
    </lineage>
</organism>
<dbReference type="PIRSF" id="PIRSF039097">
    <property type="entry name" value="MoSto_subunit"/>
    <property type="match status" value="1"/>
</dbReference>
<dbReference type="Gene3D" id="3.40.1160.10">
    <property type="entry name" value="Acetylglutamate kinase-like"/>
    <property type="match status" value="1"/>
</dbReference>
<dbReference type="HOGENOM" id="CLU_1008069_0_0_0"/>
<dbReference type="OrthoDB" id="581602at2"/>
<proteinExistence type="predicted"/>
<dbReference type="GO" id="GO:0030151">
    <property type="term" value="F:molybdenum ion binding"/>
    <property type="evidence" value="ECO:0007669"/>
    <property type="project" value="InterPro"/>
</dbReference>
<dbReference type="RefSeq" id="WP_013568845.1">
    <property type="nucleotide sequence ID" value="NC_014963.1"/>
</dbReference>
<dbReference type="STRING" id="401053.AciPR4_2319"/>
<dbReference type="GO" id="GO:0016301">
    <property type="term" value="F:kinase activity"/>
    <property type="evidence" value="ECO:0007669"/>
    <property type="project" value="UniProtKB-KW"/>
</dbReference>
<evidence type="ECO:0000259" key="1">
    <source>
        <dbReference type="Pfam" id="PF00696"/>
    </source>
</evidence>
<dbReference type="SUPFAM" id="SSF53633">
    <property type="entry name" value="Carbamate kinase-like"/>
    <property type="match status" value="1"/>
</dbReference>
<dbReference type="EMBL" id="CP002467">
    <property type="protein sequence ID" value="ADV83112.1"/>
    <property type="molecule type" value="Genomic_DNA"/>
</dbReference>
<sequence>MTNQTQNGNSSLHKPGKQLFDSLSDAHLAKVSEHSSDFTILPWVNVVKIGGQSIMDRGRAAVYPLVSEIVANLSKYKMILGTGAGTRARHIYSVAIDLGLPTGVLTVLATAVAWQNAQMLHYLLAQYGIPFVEPEGFSTLPHYLMERNAVVCQGMPPYKLWEPNPATGRIPPQRTDTGCFLTAEVFAARKMIYVKDEDGLYTADPKKDRSAKYISRISVEELLALDLDDLIVERAVLEFLARSRNIHEIQFVNGLIPGQLTAALNGEPVGTIIYKNGHSNDHA</sequence>
<dbReference type="InterPro" id="IPR030669">
    <property type="entry name" value="MoSto_subunit_alpha/beta"/>
</dbReference>
<dbReference type="Pfam" id="PF00696">
    <property type="entry name" value="AA_kinase"/>
    <property type="match status" value="1"/>
</dbReference>
<name>E8UXU6_TERSS</name>
<dbReference type="InterPro" id="IPR001048">
    <property type="entry name" value="Asp/Glu/Uridylate_kinase"/>
</dbReference>